<dbReference type="AlphaFoldDB" id="A0A5J4Q479"/>
<evidence type="ECO:0000313" key="2">
    <source>
        <dbReference type="EMBL" id="KAA6315840.1"/>
    </source>
</evidence>
<dbReference type="EMBL" id="SNRY01005099">
    <property type="protein sequence ID" value="KAA6315840.1"/>
    <property type="molecule type" value="Genomic_DNA"/>
</dbReference>
<sequence length="31" mass="3352">MKKALISGITGQDGSFLAEFLLGKKYEVHGI</sequence>
<comment type="caution">
    <text evidence="2">The sequence shown here is derived from an EMBL/GenBank/DDBJ whole genome shotgun (WGS) entry which is preliminary data.</text>
</comment>
<feature type="domain" description="NAD(P)-binding" evidence="1">
    <location>
        <begin position="5"/>
        <end position="31"/>
    </location>
</feature>
<feature type="non-terminal residue" evidence="2">
    <location>
        <position position="31"/>
    </location>
</feature>
<organism evidence="2">
    <name type="scientific">termite gut metagenome</name>
    <dbReference type="NCBI Taxonomy" id="433724"/>
    <lineage>
        <taxon>unclassified sequences</taxon>
        <taxon>metagenomes</taxon>
        <taxon>organismal metagenomes</taxon>
    </lineage>
</organism>
<gene>
    <name evidence="2" type="ORF">EZS27_033760</name>
</gene>
<dbReference type="InterPro" id="IPR016040">
    <property type="entry name" value="NAD(P)-bd_dom"/>
</dbReference>
<dbReference type="Pfam" id="PF16363">
    <property type="entry name" value="GDP_Man_Dehyd"/>
    <property type="match status" value="1"/>
</dbReference>
<protein>
    <submittedName>
        <fullName evidence="2">GDP-mannose 4 6-dehydratase</fullName>
        <ecNumber evidence="2">4.2.1.47</ecNumber>
    </submittedName>
</protein>
<dbReference type="SUPFAM" id="SSF51735">
    <property type="entry name" value="NAD(P)-binding Rossmann-fold domains"/>
    <property type="match status" value="1"/>
</dbReference>
<keyword evidence="2" id="KW-0456">Lyase</keyword>
<proteinExistence type="predicted"/>
<dbReference type="Gene3D" id="3.40.50.720">
    <property type="entry name" value="NAD(P)-binding Rossmann-like Domain"/>
    <property type="match status" value="1"/>
</dbReference>
<dbReference type="GO" id="GO:0008446">
    <property type="term" value="F:GDP-mannose 4,6-dehydratase activity"/>
    <property type="evidence" value="ECO:0007669"/>
    <property type="project" value="UniProtKB-EC"/>
</dbReference>
<evidence type="ECO:0000259" key="1">
    <source>
        <dbReference type="Pfam" id="PF16363"/>
    </source>
</evidence>
<accession>A0A5J4Q479</accession>
<dbReference type="InterPro" id="IPR036291">
    <property type="entry name" value="NAD(P)-bd_dom_sf"/>
</dbReference>
<name>A0A5J4Q479_9ZZZZ</name>
<reference evidence="2" key="1">
    <citation type="submission" date="2019-03" db="EMBL/GenBank/DDBJ databases">
        <title>Single cell metagenomics reveals metabolic interactions within the superorganism composed of flagellate Streblomastix strix and complex community of Bacteroidetes bacteria on its surface.</title>
        <authorList>
            <person name="Treitli S.C."/>
            <person name="Kolisko M."/>
            <person name="Husnik F."/>
            <person name="Keeling P."/>
            <person name="Hampl V."/>
        </authorList>
    </citation>
    <scope>NUCLEOTIDE SEQUENCE</scope>
    <source>
        <strain evidence="2">STM</strain>
    </source>
</reference>
<dbReference type="EC" id="4.2.1.47" evidence="2"/>